<organism evidence="2 5">
    <name type="scientific">Actinoallomurus iriomotensis</name>
    <dbReference type="NCBI Taxonomy" id="478107"/>
    <lineage>
        <taxon>Bacteria</taxon>
        <taxon>Bacillati</taxon>
        <taxon>Actinomycetota</taxon>
        <taxon>Actinomycetes</taxon>
        <taxon>Streptosporangiales</taxon>
        <taxon>Thermomonosporaceae</taxon>
        <taxon>Actinoallomurus</taxon>
    </lineage>
</organism>
<dbReference type="Proteomes" id="UP001165135">
    <property type="component" value="Unassembled WGS sequence"/>
</dbReference>
<evidence type="ECO:0000313" key="2">
    <source>
        <dbReference type="EMBL" id="GLY76533.1"/>
    </source>
</evidence>
<accession>A0A9W6RIV1</accession>
<dbReference type="AlphaFoldDB" id="A0A9W6RIV1"/>
<evidence type="ECO:0000256" key="1">
    <source>
        <dbReference type="SAM" id="Phobius"/>
    </source>
</evidence>
<keyword evidence="4" id="KW-1185">Reference proteome</keyword>
<keyword evidence="1" id="KW-0812">Transmembrane</keyword>
<dbReference type="EMBL" id="BSTK01000019">
    <property type="protein sequence ID" value="GLY91315.1"/>
    <property type="molecule type" value="Genomic_DNA"/>
</dbReference>
<reference evidence="3" key="2">
    <citation type="submission" date="2023-03" db="EMBL/GenBank/DDBJ databases">
        <title>Actinoallomurus iriomotensis NBRC 103684.</title>
        <authorList>
            <person name="Ichikawa N."/>
            <person name="Sato H."/>
            <person name="Tonouchi N."/>
        </authorList>
    </citation>
    <scope>NUCLEOTIDE SEQUENCE</scope>
    <source>
        <strain evidence="3">NBRC 103684</strain>
    </source>
</reference>
<dbReference type="Proteomes" id="UP001165074">
    <property type="component" value="Unassembled WGS sequence"/>
</dbReference>
<name>A0A9W6RIV1_9ACTN</name>
<proteinExistence type="predicted"/>
<keyword evidence="1" id="KW-0472">Membrane</keyword>
<keyword evidence="1" id="KW-1133">Transmembrane helix</keyword>
<reference evidence="2" key="1">
    <citation type="submission" date="2023-03" db="EMBL/GenBank/DDBJ databases">
        <title>Actinoallomurus iriomotensis NBRC 103681.</title>
        <authorList>
            <person name="Ichikawa N."/>
            <person name="Sato H."/>
            <person name="Tonouchi N."/>
        </authorList>
    </citation>
    <scope>NUCLEOTIDE SEQUENCE</scope>
    <source>
        <strain evidence="2">NBRC 103681</strain>
    </source>
</reference>
<dbReference type="RefSeq" id="WP_285582831.1">
    <property type="nucleotide sequence ID" value="NZ_BSTJ01000006.1"/>
</dbReference>
<dbReference type="EMBL" id="BSTJ01000006">
    <property type="protein sequence ID" value="GLY76533.1"/>
    <property type="molecule type" value="Genomic_DNA"/>
</dbReference>
<evidence type="ECO:0000313" key="4">
    <source>
        <dbReference type="Proteomes" id="UP001165074"/>
    </source>
</evidence>
<comment type="caution">
    <text evidence="2">The sequence shown here is derived from an EMBL/GenBank/DDBJ whole genome shotgun (WGS) entry which is preliminary data.</text>
</comment>
<sequence length="156" mass="16851">MVGFLILQAFLGIVVLGVFALILPGFVEAIRDRKPGTAFGSLVIMLAIAGIGWGIFTVASRYKEIVPTRVDRARAVNCTADILRARDSRSRLNGDSVYRFHVRVSTPGKAPYETDSTAAVSPLVAGGIGAGRTGYACRADRDHPKKVEILWDHPMP</sequence>
<feature type="transmembrane region" description="Helical" evidence="1">
    <location>
        <begin position="39"/>
        <end position="59"/>
    </location>
</feature>
<protein>
    <submittedName>
        <fullName evidence="2">Uncharacterized protein</fullName>
    </submittedName>
</protein>
<evidence type="ECO:0000313" key="3">
    <source>
        <dbReference type="EMBL" id="GLY91315.1"/>
    </source>
</evidence>
<gene>
    <name evidence="2" type="ORF">Airi01_048000</name>
    <name evidence="3" type="ORF">Airi02_092440</name>
</gene>
<evidence type="ECO:0000313" key="5">
    <source>
        <dbReference type="Proteomes" id="UP001165135"/>
    </source>
</evidence>